<dbReference type="STRING" id="407234.SAMN05421795_10277"/>
<keyword evidence="6" id="KW-0479">Metal-binding</keyword>
<dbReference type="AlphaFoldDB" id="A0A1N7KRP1"/>
<evidence type="ECO:0000256" key="9">
    <source>
        <dbReference type="ARBA" id="ARBA00022989"/>
    </source>
</evidence>
<dbReference type="GO" id="GO:0016020">
    <property type="term" value="C:membrane"/>
    <property type="evidence" value="ECO:0007669"/>
    <property type="project" value="InterPro"/>
</dbReference>
<evidence type="ECO:0000313" key="18">
    <source>
        <dbReference type="Proteomes" id="UP000186098"/>
    </source>
</evidence>
<evidence type="ECO:0000256" key="1">
    <source>
        <dbReference type="ARBA" id="ARBA00004323"/>
    </source>
</evidence>
<proteinExistence type="predicted"/>
<accession>A0A1N7KRP1</accession>
<dbReference type="GO" id="GO:0046872">
    <property type="term" value="F:metal ion binding"/>
    <property type="evidence" value="ECO:0007669"/>
    <property type="project" value="UniProtKB-KW"/>
</dbReference>
<dbReference type="PANTHER" id="PTHR46025:SF3">
    <property type="entry name" value="XYLOSYLTRANSFERASE OXT"/>
    <property type="match status" value="1"/>
</dbReference>
<dbReference type="GO" id="GO:0030158">
    <property type="term" value="F:protein xylosyltransferase activity"/>
    <property type="evidence" value="ECO:0007669"/>
    <property type="project" value="InterPro"/>
</dbReference>
<keyword evidence="7" id="KW-0256">Endoplasmic reticulum</keyword>
<evidence type="ECO:0000256" key="10">
    <source>
        <dbReference type="ARBA" id="ARBA00023034"/>
    </source>
</evidence>
<feature type="compositionally biased region" description="Basic residues" evidence="15">
    <location>
        <begin position="555"/>
        <end position="565"/>
    </location>
</feature>
<evidence type="ECO:0000256" key="7">
    <source>
        <dbReference type="ARBA" id="ARBA00022824"/>
    </source>
</evidence>
<dbReference type="Proteomes" id="UP000186098">
    <property type="component" value="Unassembled WGS sequence"/>
</dbReference>
<dbReference type="InterPro" id="IPR045971">
    <property type="entry name" value="DUF5927"/>
</dbReference>
<evidence type="ECO:0000256" key="13">
    <source>
        <dbReference type="ARBA" id="ARBA00023180"/>
    </source>
</evidence>
<evidence type="ECO:0000256" key="2">
    <source>
        <dbReference type="ARBA" id="ARBA00004648"/>
    </source>
</evidence>
<evidence type="ECO:0000256" key="11">
    <source>
        <dbReference type="ARBA" id="ARBA00023136"/>
    </source>
</evidence>
<keyword evidence="12" id="KW-1015">Disulfide bond</keyword>
<evidence type="ECO:0000256" key="3">
    <source>
        <dbReference type="ARBA" id="ARBA00022676"/>
    </source>
</evidence>
<evidence type="ECO:0000256" key="12">
    <source>
        <dbReference type="ARBA" id="ARBA00023157"/>
    </source>
</evidence>
<keyword evidence="4" id="KW-0808">Transferase</keyword>
<keyword evidence="5" id="KW-0812">Transmembrane</keyword>
<evidence type="ECO:0000256" key="14">
    <source>
        <dbReference type="ARBA" id="ARBA00042865"/>
    </source>
</evidence>
<dbReference type="Pfam" id="PF19349">
    <property type="entry name" value="DUF5927"/>
    <property type="match status" value="1"/>
</dbReference>
<dbReference type="GO" id="GO:0030166">
    <property type="term" value="P:proteoglycan biosynthetic process"/>
    <property type="evidence" value="ECO:0007669"/>
    <property type="project" value="InterPro"/>
</dbReference>
<keyword evidence="3" id="KW-0328">Glycosyltransferase</keyword>
<dbReference type="OrthoDB" id="7943907at2"/>
<evidence type="ECO:0000256" key="4">
    <source>
        <dbReference type="ARBA" id="ARBA00022679"/>
    </source>
</evidence>
<feature type="domain" description="DUF5927" evidence="16">
    <location>
        <begin position="266"/>
        <end position="565"/>
    </location>
</feature>
<comment type="subcellular location">
    <subcellularLocation>
        <location evidence="2">Endoplasmic reticulum membrane</location>
        <topology evidence="2">Single-pass type II membrane protein</topology>
    </subcellularLocation>
    <subcellularLocation>
        <location evidence="1">Golgi apparatus membrane</location>
        <topology evidence="1">Single-pass type II membrane protein</topology>
    </subcellularLocation>
</comment>
<name>A0A1N7KRP1_9RHOB</name>
<evidence type="ECO:0000256" key="6">
    <source>
        <dbReference type="ARBA" id="ARBA00022723"/>
    </source>
</evidence>
<evidence type="ECO:0000256" key="15">
    <source>
        <dbReference type="SAM" id="MobiDB-lite"/>
    </source>
</evidence>
<sequence>MPVGFVMMCHTALDRAAQVARYWAQSDAPVVIHVDARVPRAAFRQLQDDLADLGNVSFCRRFKCDWGTWSLVAAAQAGAEKMLERHPEVSHVFLASGACLPLRPVAELNAYLDRRPWTDFIESVTTADVGWTVGGLDIERFTLHFPFSWKKRRKLFDRYVNLQRRLGLRRHIPDGLVPHLGSQWWCLTRATLSAILTDPDRPVHDRYFRRVWIPDESYFQTLVRLYGTSIESRSLTLSKFDYQGKPHVFYDDHLQLLRRSDCFVARKIWPQADRLYKTFLAPRAPSLAHTEPDPTKIDRLFSKAVERRLKGRAGLYMQSRFPRKDRENGKTCAQYSIFHGFADIFENFDSWLSKQVTARVHGHIFGPERVEFAGGETLYNGCLTDSVALRDYNPRAFLTNMIWNARGERQCFMFSPRDNQECNWFTATDPNAQISVITGAWAVPLFHSARPFHEVRREAARLQKVEQAHLDILRSMYVKARVRIWTMADFIENPMEPLQTIIDELSPRTARRLTEAPRLVDLTGFGQFLQNLKNQGMQPRLMGDFPMGEDPRPATGRRGRPYLVR</sequence>
<dbReference type="RefSeq" id="WP_076363795.1">
    <property type="nucleotide sequence ID" value="NZ_FTOM01000002.1"/>
</dbReference>
<keyword evidence="11" id="KW-0472">Membrane</keyword>
<evidence type="ECO:0000259" key="16">
    <source>
        <dbReference type="Pfam" id="PF19349"/>
    </source>
</evidence>
<protein>
    <recommendedName>
        <fullName evidence="14">Peptide O-xylosyltransferase</fullName>
    </recommendedName>
</protein>
<dbReference type="InterPro" id="IPR043538">
    <property type="entry name" value="XYLT"/>
</dbReference>
<keyword evidence="9" id="KW-1133">Transmembrane helix</keyword>
<dbReference type="Pfam" id="PF02485">
    <property type="entry name" value="Branch"/>
    <property type="match status" value="1"/>
</dbReference>
<feature type="region of interest" description="Disordered" evidence="15">
    <location>
        <begin position="543"/>
        <end position="565"/>
    </location>
</feature>
<keyword evidence="10" id="KW-0333">Golgi apparatus</keyword>
<evidence type="ECO:0000313" key="17">
    <source>
        <dbReference type="EMBL" id="SIS64100.1"/>
    </source>
</evidence>
<keyword evidence="8" id="KW-0735">Signal-anchor</keyword>
<dbReference type="InterPro" id="IPR003406">
    <property type="entry name" value="Glyco_trans_14"/>
</dbReference>
<dbReference type="EMBL" id="FTOM01000002">
    <property type="protein sequence ID" value="SIS64100.1"/>
    <property type="molecule type" value="Genomic_DNA"/>
</dbReference>
<reference evidence="18" key="1">
    <citation type="submission" date="2017-01" db="EMBL/GenBank/DDBJ databases">
        <authorList>
            <person name="Varghese N."/>
            <person name="Submissions S."/>
        </authorList>
    </citation>
    <scope>NUCLEOTIDE SEQUENCE [LARGE SCALE GENOMIC DNA]</scope>
    <source>
        <strain evidence="18">DSM 18714</strain>
    </source>
</reference>
<evidence type="ECO:0000256" key="8">
    <source>
        <dbReference type="ARBA" id="ARBA00022968"/>
    </source>
</evidence>
<keyword evidence="13" id="KW-0325">Glycoprotein</keyword>
<organism evidence="17 18">
    <name type="scientific">Phaeovulum vinaykumarii</name>
    <dbReference type="NCBI Taxonomy" id="407234"/>
    <lineage>
        <taxon>Bacteria</taxon>
        <taxon>Pseudomonadati</taxon>
        <taxon>Pseudomonadota</taxon>
        <taxon>Alphaproteobacteria</taxon>
        <taxon>Rhodobacterales</taxon>
        <taxon>Paracoccaceae</taxon>
        <taxon>Phaeovulum</taxon>
    </lineage>
</organism>
<gene>
    <name evidence="17" type="ORF">SAMN05421795_10277</name>
</gene>
<dbReference type="PANTHER" id="PTHR46025">
    <property type="entry name" value="XYLOSYLTRANSFERASE OXT"/>
    <property type="match status" value="1"/>
</dbReference>
<keyword evidence="18" id="KW-1185">Reference proteome</keyword>
<evidence type="ECO:0000256" key="5">
    <source>
        <dbReference type="ARBA" id="ARBA00022692"/>
    </source>
</evidence>